<protein>
    <submittedName>
        <fullName evidence="2">Uncharacterized protein</fullName>
    </submittedName>
</protein>
<dbReference type="EMBL" id="CP022203">
    <property type="protein sequence ID" value="ATB48212.1"/>
    <property type="molecule type" value="Genomic_DNA"/>
</dbReference>
<dbReference type="AlphaFoldDB" id="A0A250JXM2"/>
<feature type="region of interest" description="Disordered" evidence="1">
    <location>
        <begin position="18"/>
        <end position="48"/>
    </location>
</feature>
<reference evidence="2 3" key="1">
    <citation type="submission" date="2017-06" db="EMBL/GenBank/DDBJ databases">
        <title>Sequencing and comparative analysis of myxobacterial genomes.</title>
        <authorList>
            <person name="Rupp O."/>
            <person name="Goesmann A."/>
            <person name="Sogaard-Andersen L."/>
        </authorList>
    </citation>
    <scope>NUCLEOTIDE SEQUENCE [LARGE SCALE GENOMIC DNA]</scope>
    <source>
        <strain evidence="2 3">DSM 14697</strain>
    </source>
</reference>
<name>A0A250JXM2_9BACT</name>
<accession>A0A250JXM2</accession>
<organism evidence="2 3">
    <name type="scientific">Corallococcus macrosporus DSM 14697</name>
    <dbReference type="NCBI Taxonomy" id="1189310"/>
    <lineage>
        <taxon>Bacteria</taxon>
        <taxon>Pseudomonadati</taxon>
        <taxon>Myxococcota</taxon>
        <taxon>Myxococcia</taxon>
        <taxon>Myxococcales</taxon>
        <taxon>Cystobacterineae</taxon>
        <taxon>Myxococcaceae</taxon>
        <taxon>Corallococcus</taxon>
    </lineage>
</organism>
<sequence length="48" mass="4981">MTQSSKSKKLQAQLKALDNALPAPAVSVPGAPVAPKIDEGNDRYGGYP</sequence>
<dbReference type="Proteomes" id="UP000217343">
    <property type="component" value="Chromosome"/>
</dbReference>
<gene>
    <name evidence="2" type="ORF">MYMAC_003838</name>
</gene>
<feature type="compositionally biased region" description="Low complexity" evidence="1">
    <location>
        <begin position="18"/>
        <end position="35"/>
    </location>
</feature>
<dbReference type="RefSeq" id="WP_013940533.1">
    <property type="nucleotide sequence ID" value="NZ_CP022203.1"/>
</dbReference>
<evidence type="ECO:0000313" key="2">
    <source>
        <dbReference type="EMBL" id="ATB48212.1"/>
    </source>
</evidence>
<keyword evidence="3" id="KW-1185">Reference proteome</keyword>
<evidence type="ECO:0000256" key="1">
    <source>
        <dbReference type="SAM" id="MobiDB-lite"/>
    </source>
</evidence>
<evidence type="ECO:0000313" key="3">
    <source>
        <dbReference type="Proteomes" id="UP000217343"/>
    </source>
</evidence>
<dbReference type="KEGG" id="mmas:MYMAC_003838"/>
<proteinExistence type="predicted"/>